<dbReference type="GO" id="GO:0005886">
    <property type="term" value="C:plasma membrane"/>
    <property type="evidence" value="ECO:0000318"/>
    <property type="project" value="GO_Central"/>
</dbReference>
<keyword evidence="5 7" id="KW-0472">Membrane</keyword>
<organism evidence="10">
    <name type="scientific">Physcomitrium patens</name>
    <name type="common">Spreading-leaved earth moss</name>
    <name type="synonym">Physcomitrella patens</name>
    <dbReference type="NCBI Taxonomy" id="3218"/>
    <lineage>
        <taxon>Eukaryota</taxon>
        <taxon>Viridiplantae</taxon>
        <taxon>Streptophyta</taxon>
        <taxon>Embryophyta</taxon>
        <taxon>Bryophyta</taxon>
        <taxon>Bryophytina</taxon>
        <taxon>Bryopsida</taxon>
        <taxon>Funariidae</taxon>
        <taxon>Funariales</taxon>
        <taxon>Funariaceae</taxon>
        <taxon>Physcomitrium</taxon>
    </lineage>
</organism>
<reference evidence="10 12" key="1">
    <citation type="journal article" date="2008" name="Science">
        <title>The Physcomitrella genome reveals evolutionary insights into the conquest of land by plants.</title>
        <authorList>
            <person name="Rensing S."/>
            <person name="Lang D."/>
            <person name="Zimmer A."/>
            <person name="Terry A."/>
            <person name="Salamov A."/>
            <person name="Shapiro H."/>
            <person name="Nishiyama T."/>
            <person name="Perroud P.-F."/>
            <person name="Lindquist E."/>
            <person name="Kamisugi Y."/>
            <person name="Tanahashi T."/>
            <person name="Sakakibara K."/>
            <person name="Fujita T."/>
            <person name="Oishi K."/>
            <person name="Shin-I T."/>
            <person name="Kuroki Y."/>
            <person name="Toyoda A."/>
            <person name="Suzuki Y."/>
            <person name="Hashimoto A."/>
            <person name="Yamaguchi K."/>
            <person name="Sugano A."/>
            <person name="Kohara Y."/>
            <person name="Fujiyama A."/>
            <person name="Anterola A."/>
            <person name="Aoki S."/>
            <person name="Ashton N."/>
            <person name="Barbazuk W.B."/>
            <person name="Barker E."/>
            <person name="Bennetzen J."/>
            <person name="Bezanilla M."/>
            <person name="Blankenship R."/>
            <person name="Cho S.H."/>
            <person name="Dutcher S."/>
            <person name="Estelle M."/>
            <person name="Fawcett J.A."/>
            <person name="Gundlach H."/>
            <person name="Hanada K."/>
            <person name="Heyl A."/>
            <person name="Hicks K.A."/>
            <person name="Hugh J."/>
            <person name="Lohr M."/>
            <person name="Mayer K."/>
            <person name="Melkozernov A."/>
            <person name="Murata T."/>
            <person name="Nelson D."/>
            <person name="Pils B."/>
            <person name="Prigge M."/>
            <person name="Reiss B."/>
            <person name="Renner T."/>
            <person name="Rombauts S."/>
            <person name="Rushton P."/>
            <person name="Sanderfoot A."/>
            <person name="Schween G."/>
            <person name="Shiu S.-H."/>
            <person name="Stueber K."/>
            <person name="Theodoulou F.L."/>
            <person name="Tu H."/>
            <person name="Van de Peer Y."/>
            <person name="Verrier P.J."/>
            <person name="Waters E."/>
            <person name="Wood A."/>
            <person name="Yang L."/>
            <person name="Cove D."/>
            <person name="Cuming A."/>
            <person name="Hasebe M."/>
            <person name="Lucas S."/>
            <person name="Mishler D.B."/>
            <person name="Reski R."/>
            <person name="Grigoriev I."/>
            <person name="Quatrano R.S."/>
            <person name="Boore J.L."/>
        </authorList>
    </citation>
    <scope>NUCLEOTIDE SEQUENCE [LARGE SCALE GENOMIC DNA]</scope>
    <source>
        <strain evidence="11 12">cv. Gransden 2004</strain>
    </source>
</reference>
<evidence type="ECO:0000256" key="5">
    <source>
        <dbReference type="ARBA" id="ARBA00023136"/>
    </source>
</evidence>
<dbReference type="InterPro" id="IPR002550">
    <property type="entry name" value="CNNM"/>
</dbReference>
<protein>
    <recommendedName>
        <fullName evidence="9">CNNM transmembrane domain-containing protein</fullName>
    </recommendedName>
</protein>
<keyword evidence="3" id="KW-0677">Repeat</keyword>
<feature type="domain" description="CNNM transmembrane" evidence="9">
    <location>
        <begin position="63"/>
        <end position="246"/>
    </location>
</feature>
<dbReference type="GO" id="GO:0010960">
    <property type="term" value="P:magnesium ion homeostasis"/>
    <property type="evidence" value="ECO:0007669"/>
    <property type="project" value="InterPro"/>
</dbReference>
<evidence type="ECO:0000256" key="6">
    <source>
        <dbReference type="ARBA" id="ARBA00023180"/>
    </source>
</evidence>
<dbReference type="AlphaFoldDB" id="A0A2K1J860"/>
<evidence type="ECO:0000256" key="7">
    <source>
        <dbReference type="PROSITE-ProRule" id="PRU01193"/>
    </source>
</evidence>
<evidence type="ECO:0000259" key="9">
    <source>
        <dbReference type="PROSITE" id="PS51846"/>
    </source>
</evidence>
<dbReference type="InterPro" id="IPR045095">
    <property type="entry name" value="ACDP"/>
</dbReference>
<evidence type="ECO:0000256" key="4">
    <source>
        <dbReference type="ARBA" id="ARBA00022989"/>
    </source>
</evidence>
<reference evidence="10 12" key="2">
    <citation type="journal article" date="2018" name="Plant J.">
        <title>The Physcomitrella patens chromosome-scale assembly reveals moss genome structure and evolution.</title>
        <authorList>
            <person name="Lang D."/>
            <person name="Ullrich K.K."/>
            <person name="Murat F."/>
            <person name="Fuchs J."/>
            <person name="Jenkins J."/>
            <person name="Haas F.B."/>
            <person name="Piednoel M."/>
            <person name="Gundlach H."/>
            <person name="Van Bel M."/>
            <person name="Meyberg R."/>
            <person name="Vives C."/>
            <person name="Morata J."/>
            <person name="Symeonidi A."/>
            <person name="Hiss M."/>
            <person name="Muchero W."/>
            <person name="Kamisugi Y."/>
            <person name="Saleh O."/>
            <person name="Blanc G."/>
            <person name="Decker E.L."/>
            <person name="van Gessel N."/>
            <person name="Grimwood J."/>
            <person name="Hayes R.D."/>
            <person name="Graham S.W."/>
            <person name="Gunter L.E."/>
            <person name="McDaniel S.F."/>
            <person name="Hoernstein S.N.W."/>
            <person name="Larsson A."/>
            <person name="Li F.W."/>
            <person name="Perroud P.F."/>
            <person name="Phillips J."/>
            <person name="Ranjan P."/>
            <person name="Rokshar D.S."/>
            <person name="Rothfels C.J."/>
            <person name="Schneider L."/>
            <person name="Shu S."/>
            <person name="Stevenson D.W."/>
            <person name="Thummler F."/>
            <person name="Tillich M."/>
            <person name="Villarreal Aguilar J.C."/>
            <person name="Widiez T."/>
            <person name="Wong G.K."/>
            <person name="Wymore A."/>
            <person name="Zhang Y."/>
            <person name="Zimmer A.D."/>
            <person name="Quatrano R.S."/>
            <person name="Mayer K.F.X."/>
            <person name="Goodstein D."/>
            <person name="Casacuberta J.M."/>
            <person name="Vandepoele K."/>
            <person name="Reski R."/>
            <person name="Cuming A.C."/>
            <person name="Tuskan G.A."/>
            <person name="Maumus F."/>
            <person name="Salse J."/>
            <person name="Schmutz J."/>
            <person name="Rensing S.A."/>
        </authorList>
    </citation>
    <scope>NUCLEOTIDE SEQUENCE [LARGE SCALE GENOMIC DNA]</scope>
    <source>
        <strain evidence="11 12">cv. Gransden 2004</strain>
    </source>
</reference>
<evidence type="ECO:0000256" key="1">
    <source>
        <dbReference type="ARBA" id="ARBA00004141"/>
    </source>
</evidence>
<accession>A0A2K1J860</accession>
<dbReference type="InterPro" id="IPR044751">
    <property type="entry name" value="Ion_transp-like_CBS"/>
</dbReference>
<keyword evidence="2 7" id="KW-0812">Transmembrane</keyword>
<dbReference type="EnsemblPlants" id="Pp3c16_11920V3.2">
    <property type="protein sequence ID" value="Pp3c16_11920V3.2"/>
    <property type="gene ID" value="Pp3c16_11920"/>
</dbReference>
<dbReference type="PANTHER" id="PTHR12064:SF59">
    <property type="entry name" value="CNNM TRANSMEMBRANE DOMAIN-CONTAINING PROTEIN"/>
    <property type="match status" value="1"/>
</dbReference>
<keyword evidence="12" id="KW-1185">Reference proteome</keyword>
<dbReference type="EnsemblPlants" id="Pp3c16_11920V3.1">
    <property type="protein sequence ID" value="Pp3c16_11920V3.1"/>
    <property type="gene ID" value="Pp3c16_11920"/>
</dbReference>
<dbReference type="SUPFAM" id="SSF54631">
    <property type="entry name" value="CBS-domain pair"/>
    <property type="match status" value="1"/>
</dbReference>
<evidence type="ECO:0000313" key="12">
    <source>
        <dbReference type="Proteomes" id="UP000006727"/>
    </source>
</evidence>
<dbReference type="STRING" id="3218.A0A2K1J860"/>
<dbReference type="FunFam" id="3.10.580.10:FF:000015">
    <property type="entry name" value="DUF21 domain-containing protein"/>
    <property type="match status" value="1"/>
</dbReference>
<dbReference type="Gene3D" id="3.10.580.10">
    <property type="entry name" value="CBS-domain"/>
    <property type="match status" value="1"/>
</dbReference>
<evidence type="ECO:0000256" key="8">
    <source>
        <dbReference type="SAM" id="Phobius"/>
    </source>
</evidence>
<evidence type="ECO:0000256" key="2">
    <source>
        <dbReference type="ARBA" id="ARBA00022692"/>
    </source>
</evidence>
<dbReference type="Proteomes" id="UP000006727">
    <property type="component" value="Chromosome 16"/>
</dbReference>
<dbReference type="Gramene" id="Pp3c16_11920V3.2">
    <property type="protein sequence ID" value="Pp3c16_11920V3.2"/>
    <property type="gene ID" value="Pp3c16_11920"/>
</dbReference>
<dbReference type="InParanoid" id="A0A2K1J860"/>
<dbReference type="GO" id="GO:0022857">
    <property type="term" value="F:transmembrane transporter activity"/>
    <property type="evidence" value="ECO:0000318"/>
    <property type="project" value="GO_Central"/>
</dbReference>
<sequence>MSFCRQVLTRDMPCGLDLIIKVDKLGLKAKAQCRLIFATGRWEQILNVITNNLTRKMAHQMPGTATFYVYIVIVVGLVLFAGLMSGLTLGLMSLDLVDLEVLQKSGTPADQKYAGKILPVVKNQHLLLCTLLIGNALAMEALPIFLDSLVEAWSAILISVTLILLCGEIIPQAVCSRYGLAVGAALSPVVRVLLLLFFPISYPISKLLDSILGKGHKTLFRRAELKTLVDFHGDEAGKGGELTRYETTIIGGALELTKKTASQAMTPIEDIFALSVNDKLDMKTMRMIIARGHSRVPIYAGEKENIIGLLLVKNLLTLPSQNETPVRKCTIREIPRVDEDAPLYGILNEFQKGHSHMAVVVKYNKEKAESIHQVRKRQFRSHRSSKTRLDGLGCQDLMVRVEIPDEGSTYQENGHKQFGPLRVEKTGLGNELRGRSLPFISVPIVKLNDEGTPGHPLPQRIKKLVNSADRNVLEIREGSLPSFANDEVVVGIITMEDLIEELLQEEILDETDEYVDIYNKIKVNMIPPGGRSPASPLSSATLMVSSVVGNNLTNIPALPASSAHITHNVTPANSLSTWISPSLSPLSTSLVNSQRYTKSI</sequence>
<dbReference type="PANTHER" id="PTHR12064">
    <property type="entry name" value="METAL TRANSPORTER CNNM"/>
    <property type="match status" value="1"/>
</dbReference>
<keyword evidence="6" id="KW-0325">Glycoprotein</keyword>
<reference evidence="11" key="3">
    <citation type="submission" date="2020-12" db="UniProtKB">
        <authorList>
            <consortium name="EnsemblPlants"/>
        </authorList>
    </citation>
    <scope>IDENTIFICATION</scope>
</reference>
<name>A0A2K1J860_PHYPA</name>
<keyword evidence="4 7" id="KW-1133">Transmembrane helix</keyword>
<dbReference type="Gramene" id="Pp3c16_11920V3.1">
    <property type="protein sequence ID" value="Pp3c16_11920V3.1"/>
    <property type="gene ID" value="Pp3c16_11920"/>
</dbReference>
<evidence type="ECO:0000313" key="10">
    <source>
        <dbReference type="EMBL" id="PNR37730.1"/>
    </source>
</evidence>
<proteinExistence type="predicted"/>
<evidence type="ECO:0000256" key="3">
    <source>
        <dbReference type="ARBA" id="ARBA00022737"/>
    </source>
</evidence>
<dbReference type="Pfam" id="PF01595">
    <property type="entry name" value="CNNM"/>
    <property type="match status" value="1"/>
</dbReference>
<feature type="transmembrane region" description="Helical" evidence="8">
    <location>
        <begin position="67"/>
        <end position="94"/>
    </location>
</feature>
<dbReference type="InterPro" id="IPR046342">
    <property type="entry name" value="CBS_dom_sf"/>
</dbReference>
<dbReference type="PROSITE" id="PS51846">
    <property type="entry name" value="CNNM"/>
    <property type="match status" value="1"/>
</dbReference>
<gene>
    <name evidence="10" type="ORF">PHYPA_020839</name>
</gene>
<dbReference type="CDD" id="cd04590">
    <property type="entry name" value="CBS_pair_CorC_HlyC_assoc"/>
    <property type="match status" value="1"/>
</dbReference>
<comment type="subcellular location">
    <subcellularLocation>
        <location evidence="1">Membrane</location>
        <topology evidence="1">Multi-pass membrane protein</topology>
    </subcellularLocation>
</comment>
<dbReference type="EMBL" id="ABEU02000016">
    <property type="protein sequence ID" value="PNR37730.1"/>
    <property type="molecule type" value="Genomic_DNA"/>
</dbReference>
<feature type="transmembrane region" description="Helical" evidence="8">
    <location>
        <begin position="178"/>
        <end position="200"/>
    </location>
</feature>
<feature type="transmembrane region" description="Helical" evidence="8">
    <location>
        <begin position="152"/>
        <end position="171"/>
    </location>
</feature>
<evidence type="ECO:0000313" key="11">
    <source>
        <dbReference type="EnsemblPlants" id="Pp3c16_11920V3.1"/>
    </source>
</evidence>